<protein>
    <submittedName>
        <fullName evidence="1">Uncharacterized protein</fullName>
    </submittedName>
</protein>
<reference evidence="1" key="1">
    <citation type="submission" date="2018-02" db="EMBL/GenBank/DDBJ databases">
        <title>Rhizophora mucronata_Transcriptome.</title>
        <authorList>
            <person name="Meera S.P."/>
            <person name="Sreeshan A."/>
            <person name="Augustine A."/>
        </authorList>
    </citation>
    <scope>NUCLEOTIDE SEQUENCE</scope>
    <source>
        <tissue evidence="1">Leaf</tissue>
    </source>
</reference>
<name>A0A2P2R4X5_RHIMU</name>
<accession>A0A2P2R4X5</accession>
<dbReference type="EMBL" id="GGEC01093723">
    <property type="protein sequence ID" value="MBX74207.1"/>
    <property type="molecule type" value="Transcribed_RNA"/>
</dbReference>
<proteinExistence type="predicted"/>
<organism evidence="1">
    <name type="scientific">Rhizophora mucronata</name>
    <name type="common">Asiatic mangrove</name>
    <dbReference type="NCBI Taxonomy" id="61149"/>
    <lineage>
        <taxon>Eukaryota</taxon>
        <taxon>Viridiplantae</taxon>
        <taxon>Streptophyta</taxon>
        <taxon>Embryophyta</taxon>
        <taxon>Tracheophyta</taxon>
        <taxon>Spermatophyta</taxon>
        <taxon>Magnoliopsida</taxon>
        <taxon>eudicotyledons</taxon>
        <taxon>Gunneridae</taxon>
        <taxon>Pentapetalae</taxon>
        <taxon>rosids</taxon>
        <taxon>fabids</taxon>
        <taxon>Malpighiales</taxon>
        <taxon>Rhizophoraceae</taxon>
        <taxon>Rhizophora</taxon>
    </lineage>
</organism>
<evidence type="ECO:0000313" key="1">
    <source>
        <dbReference type="EMBL" id="MBX74207.1"/>
    </source>
</evidence>
<sequence>MWCVQVDSHTIRV</sequence>